<dbReference type="PANTHER" id="PTHR45688">
    <property type="match status" value="1"/>
</dbReference>
<dbReference type="RefSeq" id="XP_033157716.1">
    <property type="nucleotide sequence ID" value="XM_033301825.1"/>
</dbReference>
<evidence type="ECO:0000256" key="2">
    <source>
        <dbReference type="ARBA" id="ARBA00008954"/>
    </source>
</evidence>
<evidence type="ECO:0000256" key="5">
    <source>
        <dbReference type="RuleBase" id="RU003560"/>
    </source>
</evidence>
<evidence type="ECO:0000313" key="6">
    <source>
        <dbReference type="Proteomes" id="UP000515162"/>
    </source>
</evidence>
<evidence type="ECO:0000313" key="7">
    <source>
        <dbReference type="RefSeq" id="XP_033157716.1"/>
    </source>
</evidence>
<dbReference type="PANTHER" id="PTHR45688:SF13">
    <property type="entry name" value="ALANINE--GLYOXYLATE AMINOTRANSFERASE 2-LIKE"/>
    <property type="match status" value="1"/>
</dbReference>
<sequence length="494" mass="54272">MPFAHEQLNLVASEQLSKTETIKLRNQHIGQACQLFYRSDPLKIVRGQGQYMFDEEGTRYLDCINNVAHVGHCHPEVVRAGALQMATISTNNRFLHDELVQCARTLTSKMPEPLSVCFFVNSGSEANDLALRLARNFTKRQDVITLDHAYHGHLQSVMEVSPYKFNQPGGEAKPDYVHVAPCPDVYGGKFTDKMYPDADMGALYAQPIEEICQKQLAKGQGVAAFIAESLQSCGGQILPPAGYFQAVYDAVRSAGGVCIADEVQVGFGRVGSHYWAFETQNVIPDIVCVAKPMGNGHPVGAVVTTPEIAQAFHATGVAYFNTYGGNPVSCAIANAVMRVIEEEGLQQKALVLGDYLLEECNRLKQEFECIGDVRGAGLFVGIEMVQDRKERIPDKKAAHWVVNRMKQLHRVLVSSDGPNDNVIKLKPPMCFNRENADEFLLGFRECLTAVMQERLASATSAAMAATSGVIATAAETLANKTKLFERQDRLIKSV</sequence>
<dbReference type="GO" id="GO:0008483">
    <property type="term" value="F:transaminase activity"/>
    <property type="evidence" value="ECO:0007669"/>
    <property type="project" value="InterPro"/>
</dbReference>
<keyword evidence="3 5" id="KW-0663">Pyridoxal phosphate</keyword>
<dbReference type="GO" id="GO:0016829">
    <property type="term" value="F:lyase activity"/>
    <property type="evidence" value="ECO:0007669"/>
    <property type="project" value="UniProtKB-KW"/>
</dbReference>
<evidence type="ECO:0000256" key="1">
    <source>
        <dbReference type="ARBA" id="ARBA00001933"/>
    </source>
</evidence>
<keyword evidence="4" id="KW-0456">Lyase</keyword>
<dbReference type="InterPro" id="IPR015421">
    <property type="entry name" value="PyrdxlP-dep_Trfase_major"/>
</dbReference>
<name>A0A6P8K4T8_DROMA</name>
<dbReference type="SUPFAM" id="SSF53383">
    <property type="entry name" value="PLP-dependent transferases"/>
    <property type="match status" value="1"/>
</dbReference>
<gene>
    <name evidence="7" type="primary">LOC117139497</name>
</gene>
<dbReference type="PIRSF" id="PIRSF000521">
    <property type="entry name" value="Transaminase_4ab_Lys_Orn"/>
    <property type="match status" value="1"/>
</dbReference>
<dbReference type="Gene3D" id="3.90.1150.10">
    <property type="entry name" value="Aspartate Aminotransferase, domain 1"/>
    <property type="match status" value="1"/>
</dbReference>
<evidence type="ECO:0000256" key="3">
    <source>
        <dbReference type="ARBA" id="ARBA00022898"/>
    </source>
</evidence>
<keyword evidence="6" id="KW-1185">Reference proteome</keyword>
<dbReference type="Pfam" id="PF00202">
    <property type="entry name" value="Aminotran_3"/>
    <property type="match status" value="1"/>
</dbReference>
<dbReference type="InterPro" id="IPR015422">
    <property type="entry name" value="PyrdxlP-dep_Trfase_small"/>
</dbReference>
<proteinExistence type="inferred from homology"/>
<comment type="similarity">
    <text evidence="2 5">Belongs to the class-III pyridoxal-phosphate-dependent aminotransferase family.</text>
</comment>
<reference evidence="7" key="1">
    <citation type="submission" date="2025-08" db="UniProtKB">
        <authorList>
            <consortium name="RefSeq"/>
        </authorList>
    </citation>
    <scope>IDENTIFICATION</scope>
    <source>
        <strain evidence="7">Mau12</strain>
        <tissue evidence="7">Whole Body</tissue>
    </source>
</reference>
<accession>A0A6P8K4T8</accession>
<dbReference type="FunFam" id="3.40.640.10:FF:000058">
    <property type="entry name" value="ethanolamine-phosphate phospho-lyase isoform X1"/>
    <property type="match status" value="1"/>
</dbReference>
<dbReference type="Gene3D" id="3.40.640.10">
    <property type="entry name" value="Type I PLP-dependent aspartate aminotransferase-like (Major domain)"/>
    <property type="match status" value="1"/>
</dbReference>
<organism evidence="6 7">
    <name type="scientific">Drosophila mauritiana</name>
    <name type="common">Fruit fly</name>
    <dbReference type="NCBI Taxonomy" id="7226"/>
    <lineage>
        <taxon>Eukaryota</taxon>
        <taxon>Metazoa</taxon>
        <taxon>Ecdysozoa</taxon>
        <taxon>Arthropoda</taxon>
        <taxon>Hexapoda</taxon>
        <taxon>Insecta</taxon>
        <taxon>Pterygota</taxon>
        <taxon>Neoptera</taxon>
        <taxon>Endopterygota</taxon>
        <taxon>Diptera</taxon>
        <taxon>Brachycera</taxon>
        <taxon>Muscomorpha</taxon>
        <taxon>Ephydroidea</taxon>
        <taxon>Drosophilidae</taxon>
        <taxon>Drosophila</taxon>
        <taxon>Sophophora</taxon>
    </lineage>
</organism>
<dbReference type="Proteomes" id="UP000515162">
    <property type="component" value="Chromosome 3L"/>
</dbReference>
<protein>
    <submittedName>
        <fullName evidence="7">Alanine--glyoxylate aminotransferase 2-like</fullName>
    </submittedName>
</protein>
<dbReference type="GO" id="GO:0030170">
    <property type="term" value="F:pyridoxal phosphate binding"/>
    <property type="evidence" value="ECO:0007669"/>
    <property type="project" value="InterPro"/>
</dbReference>
<dbReference type="InterPro" id="IPR049704">
    <property type="entry name" value="Aminotrans_3_PPA_site"/>
</dbReference>
<dbReference type="InterPro" id="IPR015424">
    <property type="entry name" value="PyrdxlP-dep_Trfase"/>
</dbReference>
<dbReference type="CDD" id="cd00610">
    <property type="entry name" value="OAT_like"/>
    <property type="match status" value="1"/>
</dbReference>
<dbReference type="InterPro" id="IPR005814">
    <property type="entry name" value="Aminotrans_3"/>
</dbReference>
<dbReference type="PROSITE" id="PS00600">
    <property type="entry name" value="AA_TRANSFER_CLASS_3"/>
    <property type="match status" value="1"/>
</dbReference>
<dbReference type="GeneID" id="117139497"/>
<dbReference type="AlphaFoldDB" id="A0A6P8K4T8"/>
<dbReference type="GO" id="GO:0005739">
    <property type="term" value="C:mitochondrion"/>
    <property type="evidence" value="ECO:0007669"/>
    <property type="project" value="TreeGrafter"/>
</dbReference>
<comment type="cofactor">
    <cofactor evidence="1">
        <name>pyridoxal 5'-phosphate</name>
        <dbReference type="ChEBI" id="CHEBI:597326"/>
    </cofactor>
</comment>
<evidence type="ECO:0000256" key="4">
    <source>
        <dbReference type="ARBA" id="ARBA00023239"/>
    </source>
</evidence>